<feature type="region of interest" description="Disordered" evidence="1">
    <location>
        <begin position="1126"/>
        <end position="1148"/>
    </location>
</feature>
<dbReference type="Pfam" id="PF01345">
    <property type="entry name" value="DUF11"/>
    <property type="match status" value="11"/>
</dbReference>
<feature type="region of interest" description="Disordered" evidence="1">
    <location>
        <begin position="328"/>
        <end position="399"/>
    </location>
</feature>
<feature type="domain" description="DUF11" evidence="3">
    <location>
        <begin position="1766"/>
        <end position="1897"/>
    </location>
</feature>
<dbReference type="PATRIC" id="fig|33881.3.peg.719"/>
<feature type="domain" description="DUF11" evidence="3">
    <location>
        <begin position="2045"/>
        <end position="2166"/>
    </location>
</feature>
<feature type="region of interest" description="Disordered" evidence="1">
    <location>
        <begin position="927"/>
        <end position="952"/>
    </location>
</feature>
<dbReference type="STRING" id="33881.NS184_03170"/>
<dbReference type="NCBIfam" id="TIGR01451">
    <property type="entry name" value="B_ant_repeat"/>
    <property type="match status" value="8"/>
</dbReference>
<evidence type="ECO:0000313" key="4">
    <source>
        <dbReference type="EMBL" id="KTR09282.1"/>
    </source>
</evidence>
<organism evidence="4 5">
    <name type="scientific">Curtobacterium luteum</name>
    <dbReference type="NCBI Taxonomy" id="33881"/>
    <lineage>
        <taxon>Bacteria</taxon>
        <taxon>Bacillati</taxon>
        <taxon>Actinomycetota</taxon>
        <taxon>Actinomycetes</taxon>
        <taxon>Micrococcales</taxon>
        <taxon>Microbacteriaceae</taxon>
        <taxon>Curtobacterium</taxon>
    </lineage>
</organism>
<keyword evidence="2" id="KW-1133">Transmembrane helix</keyword>
<name>A0A175S0D3_9MICO</name>
<dbReference type="NCBIfam" id="TIGR04226">
    <property type="entry name" value="RrgB_K2N_iso_D2"/>
    <property type="match status" value="1"/>
</dbReference>
<dbReference type="Proteomes" id="UP000078252">
    <property type="component" value="Unassembled WGS sequence"/>
</dbReference>
<evidence type="ECO:0000259" key="3">
    <source>
        <dbReference type="Pfam" id="PF01345"/>
    </source>
</evidence>
<dbReference type="Gene3D" id="2.60.40.10">
    <property type="entry name" value="Immunoglobulins"/>
    <property type="match status" value="1"/>
</dbReference>
<feature type="compositionally biased region" description="Polar residues" evidence="1">
    <location>
        <begin position="2797"/>
        <end position="2816"/>
    </location>
</feature>
<feature type="domain" description="DUF11" evidence="3">
    <location>
        <begin position="2581"/>
        <end position="2690"/>
    </location>
</feature>
<feature type="domain" description="DUF11" evidence="3">
    <location>
        <begin position="1165"/>
        <end position="1284"/>
    </location>
</feature>
<feature type="region of interest" description="Disordered" evidence="1">
    <location>
        <begin position="2085"/>
        <end position="2105"/>
    </location>
</feature>
<proteinExistence type="predicted"/>
<feature type="region of interest" description="Disordered" evidence="1">
    <location>
        <begin position="1304"/>
        <end position="1336"/>
    </location>
</feature>
<feature type="compositionally biased region" description="Polar residues" evidence="1">
    <location>
        <begin position="938"/>
        <end position="948"/>
    </location>
</feature>
<feature type="region of interest" description="Disordered" evidence="1">
    <location>
        <begin position="2009"/>
        <end position="2036"/>
    </location>
</feature>
<keyword evidence="2" id="KW-0812">Transmembrane</keyword>
<sequence>MLPTLLSVRPRALAMLVVTTLLAGLLAVVAFAQPVAAAAASAMTVAVKADGSVLNGEQASVTITAKNPAGAPALYNLGYTYTLPVGVTYVASSAGIAVGEPVISDVTDSKGAVVGTLLTWANVSDLVSGDAKSITFEVRSADEVFPVGSRFTGTAQVAANTIARTVPTFDADGAPADGYTDQAKSELASTAVSALKIVKSEPSSEHELVRGVHAQPTTYTLTVANTKQAPTNGVTVTDYLPAGLEFLQCGNVEHTTSGAEYDGAPALGTATKLADCTDPVSVETVLGAPGQDDTKVFTKVVWNLGDLAAGAKRTISYRAAVPLHENTMDFSGQPGKPATAAEPTAESLGQGANLDNNNGPSTRQDTSDPVSNGQAQKNTAVASGSYQGRDADGTSGSVQTAQDSLTVEAMDLAVAKAVSPTTFTAGKLAGYTLTIRAGEYERAEGISFTDEIPNGICPVVPADTALQVDGDGAYPSDCDPRSVSTMAGAVRGATVDSVTYHPATGGFTMAMTLATTDATDPSGAPRDAAMPKNTTQEITYAGLMRSTYSATQQQGPTAVGDAFTNTVQMSGTSVGVAGDTGSQRVVDDSRATITSTGPTISKQVLSRAATQGVTNATDCAARTDGYSAKDAGGFTLGDTVCFRLEVQFGAGAQTRNATVTDMLPNGTATGAGWKQDEDWALGGSSSGNTVAAEDVAVSGDTTSTTATFSIGHPVAGATGTYLPQNGEKTTLVFFVAAKIGAPGSSTAKADLTQNLMKYAQQDTEGSVTSLRTMANYAVSGDPAAAIAKTITAVGATADSMSAVSKPSQATEGQYLRYAVTVTNDAAGGSSLAMDTVTVRDALPPGVTCAEVPKDDVSDDGRCVAAPDDAPTSLRDRAFIVWRVAAPLAADASRTLTYAMRMPAQASAGSTYENRASVTAFTTTTTGGDTTTWIPAPTDRSTSTTSAGSGQRAATSADAAYAVTVPAATVDKTGAAEAGATNLSDRSVAPGQNATFTYSVTVPARTTVLNGVLADPIADGLAITDATSWTLGLPGDDSAATVGGQAGSADATASYTMPDGSDATFTLTGRGDPDHGPGTILFPTTFDNSGSTDLVFTVTVAHLRVTKGTSSKPQSGASRFRTGTVTNTATFTNDDPLSGSRRSASKPASLAVTAPNVTVTKRNSLPSNTKIAGGDSFTWTVTAKNDTTGVDARSVIIVDCYPDAFTYDSSTSEYPLTDAMRAKLQPCGTGTTLHAWRATGDGTLAGGASASVTITAKAKTDLPAGASYTNSAQVLSSSIDTDYTDATPSYIQREQTTNDVSVTGPTITKQLQSSTWDPTSGASTGTRSSDATKSTTTDVRVGDRATYSIVATIPANVALYHAQVTDELPTGLTASGAPSAVVSGSSAQVTSVQESGGTVTVQLADITSASGSAQPTTVTITVPVTVDADRNAGDVLKNTATLAWNRTDEDTTPQDASTTSYEANVSVVRPALAIAKTATVGSVESTAVKAEPGQPITYSVTITNTGSPAYGVPVTDCVPAGIVVDEASLTAENATLSRDASCGGGRISWPSTTVGTNATVTHTYAAKLADDASLTGGALVNTASTGDYQALPDGQRYQGKNASATVTPSFPKVSVSKSNDTVGGLSYIGQPSDFSVTFRNDGSTTPKVTAQDVLPENWSYVPGSATTSRDGAAATAAPTPKIDGRTLTWSDLGSLGQSSTLVLHYQATPQADVVTTPGVGVGTGHVNHVTATAASATGATGSGSGSYVWYPKGGDDATATATIGSADLAVTKKATDARVIAGATTPKAWTITVTNRGPDAAHGTTVIDRPKNLPEGATLAFSTADPKATQWQCTPKDSTWACVNGAVVEAGNAFPELVVALTLPADADLGTITNTATITQAQGQTYDPNSANDSDSDTLTPIAQADLAITKTSNTAEAKAGRSISWTLTVQNLRDEAAHDVSDARGPITVHDDLPDTVTAVSASGDGWTCSVQDDAVDCTRTGLPSGAVSAITVLATVHPDVTADQTIKNSATVSVDPDRTTDPTPGNDTSEEVSTPVDDSITLTIAKAFDGSLVAGSPAHWTITVTNTGTADARKVQVTDALESGTELDGSGAQTDGGWTCDAPTDSRNRVTCDLDGTLAAGKSTTFTLTVSTPSSLQGRIDNTAVVTADNAITQSALANSDATQTAGLSVTKTADVREVDAGRDVTYTITVANPDGPSDLPAGDATTPSVRVQDTLPAGVEFVGLDAATAQHWTLESNTDRVVTLTSTAGIAAGATDPNTIVLTVHVPASTSAGDLVNTVTAAPVTAKGATAQDDATVTVTTHAGLSIVKERTSAPTADAGTEVTYDVTVHNDGPSDAQDAVWSDTAQTGMTVTKVTTDADSWEQGADVTTWSTDTFAAGETAVFHVTAAIASGTPAGTLRNVAAVSSATSDPDGDDDRSGADVEVTTHASLGLTKTPVAAVGKTTAVKTVTAGTDQVWLLQVHNAGPSDAQPTTVVTDDLPAGLTFRSGTGAGWSCDATTTPGAVVCDLSSTVVAGQDAPALWLTTAVASGYTSDALVNTARVTGSGTPATPGTNGSAESPITVGRTANVAIAIGHTGTAVIGKDLPETIQVRNDGSSDAAAVTATYTLPKGLTYVSAEADPRWTVASVEEHADGTTTVTFTLDGPLVAGTLAPVITVHQIVTVDAYPGVEPTATVATTTRETTTEDNDDVDETAVAPASALSVTKTHTGAVVRGKTVGYTVTVRNDGLTEDPGPVVVTDRLPAGLTLVSVDDGGAATCTDGRTVSCTLTEPLSVDSAVAFQITVRVADDAPDRITNTASVSTPTLQSESSAQTVRPGDPTRASDPATVSGHPRGDLAFTGAAGLGIGALLALLAMATGGVLLVLRRRRRA</sequence>
<gene>
    <name evidence="4" type="ORF">NS184_03170</name>
</gene>
<protein>
    <recommendedName>
        <fullName evidence="3">DUF11 domain-containing protein</fullName>
    </recommendedName>
</protein>
<dbReference type="OrthoDB" id="158862at2"/>
<dbReference type="RefSeq" id="WP_058724698.1">
    <property type="nucleotide sequence ID" value="NZ_LDQC01000019.1"/>
</dbReference>
<dbReference type="InterPro" id="IPR013783">
    <property type="entry name" value="Ig-like_fold"/>
</dbReference>
<dbReference type="InterPro" id="IPR026466">
    <property type="entry name" value="Fim_isopep_form_D2_dom"/>
</dbReference>
<dbReference type="GO" id="GO:0005975">
    <property type="term" value="P:carbohydrate metabolic process"/>
    <property type="evidence" value="ECO:0007669"/>
    <property type="project" value="UniProtKB-ARBA"/>
</dbReference>
<feature type="domain" description="DUF11" evidence="3">
    <location>
        <begin position="2442"/>
        <end position="2552"/>
    </location>
</feature>
<evidence type="ECO:0000256" key="2">
    <source>
        <dbReference type="SAM" id="Phobius"/>
    </source>
</evidence>
<feature type="domain" description="DUF11" evidence="3">
    <location>
        <begin position="805"/>
        <end position="921"/>
    </location>
</feature>
<dbReference type="InterPro" id="IPR051172">
    <property type="entry name" value="Chlamydia_OmcB"/>
</dbReference>
<dbReference type="InterPro" id="IPR047589">
    <property type="entry name" value="DUF11_rpt"/>
</dbReference>
<dbReference type="PANTHER" id="PTHR34819">
    <property type="entry name" value="LARGE CYSTEINE-RICH PERIPLASMIC PROTEIN OMCB"/>
    <property type="match status" value="1"/>
</dbReference>
<feature type="domain" description="DUF11" evidence="3">
    <location>
        <begin position="2704"/>
        <end position="2807"/>
    </location>
</feature>
<feature type="domain" description="DUF11" evidence="3">
    <location>
        <begin position="1486"/>
        <end position="1586"/>
    </location>
</feature>
<reference evidence="4 5" key="1">
    <citation type="journal article" date="2016" name="Front. Microbiol.">
        <title>Genomic Resource of Rice Seed Associated Bacteria.</title>
        <authorList>
            <person name="Midha S."/>
            <person name="Bansal K."/>
            <person name="Sharma S."/>
            <person name="Kumar N."/>
            <person name="Patil P.P."/>
            <person name="Chaudhry V."/>
            <person name="Patil P.B."/>
        </authorList>
    </citation>
    <scope>NUCLEOTIDE SEQUENCE [LARGE SCALE GENOMIC DNA]</scope>
    <source>
        <strain evidence="4 5">NS184</strain>
    </source>
</reference>
<evidence type="ECO:0000313" key="5">
    <source>
        <dbReference type="Proteomes" id="UP000078252"/>
    </source>
</evidence>
<dbReference type="InterPro" id="IPR001434">
    <property type="entry name" value="OmcB-like_DUF11"/>
</dbReference>
<feature type="domain" description="DUF11" evidence="3">
    <location>
        <begin position="1905"/>
        <end position="2031"/>
    </location>
</feature>
<feature type="domain" description="DUF11" evidence="3">
    <location>
        <begin position="2308"/>
        <end position="2424"/>
    </location>
</feature>
<comment type="caution">
    <text evidence="4">The sequence shown here is derived from an EMBL/GenBank/DDBJ whole genome shotgun (WGS) entry which is preliminary data.</text>
</comment>
<feature type="transmembrane region" description="Helical" evidence="2">
    <location>
        <begin position="2839"/>
        <end position="2867"/>
    </location>
</feature>
<evidence type="ECO:0000256" key="1">
    <source>
        <dbReference type="SAM" id="MobiDB-lite"/>
    </source>
</evidence>
<dbReference type="EMBL" id="LDQC01000019">
    <property type="protein sequence ID" value="KTR09282.1"/>
    <property type="molecule type" value="Genomic_DNA"/>
</dbReference>
<dbReference type="PANTHER" id="PTHR34819:SF5">
    <property type="entry name" value="CONSERVED REPEAT DOMAIN PROTEIN"/>
    <property type="match status" value="1"/>
</dbReference>
<feature type="domain" description="DUF11" evidence="3">
    <location>
        <begin position="2169"/>
        <end position="2301"/>
    </location>
</feature>
<keyword evidence="2" id="KW-0472">Membrane</keyword>
<accession>A0A175S0D3</accession>
<dbReference type="Gene3D" id="2.60.40.740">
    <property type="match status" value="3"/>
</dbReference>
<feature type="compositionally biased region" description="Polar residues" evidence="1">
    <location>
        <begin position="353"/>
        <end position="386"/>
    </location>
</feature>
<feature type="region of interest" description="Disordered" evidence="1">
    <location>
        <begin position="2797"/>
        <end position="2834"/>
    </location>
</feature>